<proteinExistence type="predicted"/>
<organism evidence="2 3">
    <name type="scientific">Streptococcus parasanguinis</name>
    <dbReference type="NCBI Taxonomy" id="1318"/>
    <lineage>
        <taxon>Bacteria</taxon>
        <taxon>Bacillati</taxon>
        <taxon>Bacillota</taxon>
        <taxon>Bacilli</taxon>
        <taxon>Lactobacillales</taxon>
        <taxon>Streptococcaceae</taxon>
        <taxon>Streptococcus</taxon>
    </lineage>
</organism>
<feature type="transmembrane region" description="Helical" evidence="1">
    <location>
        <begin position="247"/>
        <end position="266"/>
    </location>
</feature>
<evidence type="ECO:0000313" key="3">
    <source>
        <dbReference type="Proteomes" id="UP000430295"/>
    </source>
</evidence>
<feature type="transmembrane region" description="Helical" evidence="1">
    <location>
        <begin position="193"/>
        <end position="210"/>
    </location>
</feature>
<dbReference type="RefSeq" id="WP_049496124.1">
    <property type="nucleotide sequence ID" value="NZ_JVEE01000013.1"/>
</dbReference>
<evidence type="ECO:0000313" key="2">
    <source>
        <dbReference type="EMBL" id="MTR41030.1"/>
    </source>
</evidence>
<keyword evidence="2" id="KW-0503">Monooxygenase</keyword>
<feature type="transmembrane region" description="Helical" evidence="1">
    <location>
        <begin position="317"/>
        <end position="338"/>
    </location>
</feature>
<feature type="transmembrane region" description="Helical" evidence="1">
    <location>
        <begin position="157"/>
        <end position="181"/>
    </location>
</feature>
<dbReference type="EMBL" id="WMYS01000002">
    <property type="protein sequence ID" value="MTR41030.1"/>
    <property type="molecule type" value="Genomic_DNA"/>
</dbReference>
<feature type="transmembrane region" description="Helical" evidence="1">
    <location>
        <begin position="127"/>
        <end position="145"/>
    </location>
</feature>
<feature type="transmembrane region" description="Helical" evidence="1">
    <location>
        <begin position="7"/>
        <end position="24"/>
    </location>
</feature>
<protein>
    <submittedName>
        <fullName evidence="2">Beta-carotene 15,15'-monooxygenase</fullName>
    </submittedName>
</protein>
<keyword evidence="1" id="KW-0812">Transmembrane</keyword>
<name>A0A6I3P174_STRPA</name>
<accession>A0A6I3P174</accession>
<dbReference type="AlphaFoldDB" id="A0A6I3P174"/>
<feature type="transmembrane region" description="Helical" evidence="1">
    <location>
        <begin position="97"/>
        <end position="115"/>
    </location>
</feature>
<sequence length="406" mass="47214">MKSNRKYYIYILVMAVLYGLQYYINNKITPVGDQTAFLKYAKEFHHQYFTFGLHRYFTWSSRLLIESATLLFSVHEKIFLVVTVIASYFLLIPSKKLIPSLPLLPALIIFFSLPASEFLSAGSIPTYTNYIFPASFLFFSLYYRYSDNLAVRFISFFSFIFSIMNEQLAAYAFLWIIFELFHDWKNKVFRYRNFLYLFLSFMGILSAKISPGNAVRFTKEVATWFPNYTRLNIFQKLSLGILETADGLLSVSFSFVFLLLIILIVLSVYKKNFLSLSFSVFIFLSILSQKLEWRNPLFTLSGLSKIVRESGTFKVNIANFGVLIYNILLFFMLTYIIWSVTNSTNKLWLSYLFVIGILARLIISFSPTLYASGTRTYLPVMISIFVITCELLNEVYSYFKQTSIGV</sequence>
<gene>
    <name evidence="2" type="ORF">GMC75_04920</name>
</gene>
<feature type="transmembrane region" description="Helical" evidence="1">
    <location>
        <begin position="350"/>
        <end position="371"/>
    </location>
</feature>
<feature type="transmembrane region" description="Helical" evidence="1">
    <location>
        <begin position="377"/>
        <end position="399"/>
    </location>
</feature>
<keyword evidence="2" id="KW-0560">Oxidoreductase</keyword>
<dbReference type="Proteomes" id="UP000430295">
    <property type="component" value="Unassembled WGS sequence"/>
</dbReference>
<keyword evidence="1" id="KW-0472">Membrane</keyword>
<keyword evidence="1" id="KW-1133">Transmembrane helix</keyword>
<reference evidence="2 3" key="1">
    <citation type="journal article" date="2019" name="Nat. Med.">
        <title>A library of human gut bacterial isolates paired with longitudinal multiomics data enables mechanistic microbiome research.</title>
        <authorList>
            <person name="Poyet M."/>
            <person name="Groussin M."/>
            <person name="Gibbons S.M."/>
            <person name="Avila-Pacheco J."/>
            <person name="Jiang X."/>
            <person name="Kearney S.M."/>
            <person name="Perrotta A.R."/>
            <person name="Berdy B."/>
            <person name="Zhao S."/>
            <person name="Lieberman T.D."/>
            <person name="Swanson P.K."/>
            <person name="Smith M."/>
            <person name="Roesemann S."/>
            <person name="Alexander J.E."/>
            <person name="Rich S.A."/>
            <person name="Livny J."/>
            <person name="Vlamakis H."/>
            <person name="Clish C."/>
            <person name="Bullock K."/>
            <person name="Deik A."/>
            <person name="Scott J."/>
            <person name="Pierce K.A."/>
            <person name="Xavier R.J."/>
            <person name="Alm E.J."/>
        </authorList>
    </citation>
    <scope>NUCLEOTIDE SEQUENCE [LARGE SCALE GENOMIC DNA]</scope>
    <source>
        <strain evidence="2 3">BIOML-A18</strain>
    </source>
</reference>
<evidence type="ECO:0000256" key="1">
    <source>
        <dbReference type="SAM" id="Phobius"/>
    </source>
</evidence>
<comment type="caution">
    <text evidence="2">The sequence shown here is derived from an EMBL/GenBank/DDBJ whole genome shotgun (WGS) entry which is preliminary data.</text>
</comment>
<dbReference type="GO" id="GO:0004497">
    <property type="term" value="F:monooxygenase activity"/>
    <property type="evidence" value="ECO:0007669"/>
    <property type="project" value="UniProtKB-KW"/>
</dbReference>
<feature type="transmembrane region" description="Helical" evidence="1">
    <location>
        <begin position="72"/>
        <end position="91"/>
    </location>
</feature>